<evidence type="ECO:0000313" key="2">
    <source>
        <dbReference type="Proteomes" id="UP001057402"/>
    </source>
</evidence>
<comment type="caution">
    <text evidence="1">The sequence shown here is derived from an EMBL/GenBank/DDBJ whole genome shotgun (WGS) entry which is preliminary data.</text>
</comment>
<proteinExistence type="predicted"/>
<protein>
    <submittedName>
        <fullName evidence="1">Uncharacterized protein</fullName>
    </submittedName>
</protein>
<organism evidence="1 2">
    <name type="scientific">Melastoma candidum</name>
    <dbReference type="NCBI Taxonomy" id="119954"/>
    <lineage>
        <taxon>Eukaryota</taxon>
        <taxon>Viridiplantae</taxon>
        <taxon>Streptophyta</taxon>
        <taxon>Embryophyta</taxon>
        <taxon>Tracheophyta</taxon>
        <taxon>Spermatophyta</taxon>
        <taxon>Magnoliopsida</taxon>
        <taxon>eudicotyledons</taxon>
        <taxon>Gunneridae</taxon>
        <taxon>Pentapetalae</taxon>
        <taxon>rosids</taxon>
        <taxon>malvids</taxon>
        <taxon>Myrtales</taxon>
        <taxon>Melastomataceae</taxon>
        <taxon>Melastomatoideae</taxon>
        <taxon>Melastomateae</taxon>
        <taxon>Melastoma</taxon>
    </lineage>
</organism>
<gene>
    <name evidence="1" type="ORF">MLD38_015899</name>
</gene>
<name>A0ACB9RHU2_9MYRT</name>
<dbReference type="Proteomes" id="UP001057402">
    <property type="component" value="Chromosome 4"/>
</dbReference>
<accession>A0ACB9RHU2</accession>
<dbReference type="EMBL" id="CM042883">
    <property type="protein sequence ID" value="KAI4378419.1"/>
    <property type="molecule type" value="Genomic_DNA"/>
</dbReference>
<keyword evidence="2" id="KW-1185">Reference proteome</keyword>
<evidence type="ECO:0000313" key="1">
    <source>
        <dbReference type="EMBL" id="KAI4378419.1"/>
    </source>
</evidence>
<reference evidence="2" key="1">
    <citation type="journal article" date="2023" name="Front. Plant Sci.">
        <title>Chromosomal-level genome assembly of Melastoma candidum provides insights into trichome evolution.</title>
        <authorList>
            <person name="Zhong Y."/>
            <person name="Wu W."/>
            <person name="Sun C."/>
            <person name="Zou P."/>
            <person name="Liu Y."/>
            <person name="Dai S."/>
            <person name="Zhou R."/>
        </authorList>
    </citation>
    <scope>NUCLEOTIDE SEQUENCE [LARGE SCALE GENOMIC DNA]</scope>
</reference>
<sequence>MSLLKIHSLNFQLDSDYLIMLWLLDVLQLESQEMGENAYAEVVIGADEVAVAASPSGTAHALKKAHNVPCFNLTRPRGPW</sequence>